<dbReference type="InterPro" id="IPR027477">
    <property type="entry name" value="Succ_DH/fumarate_Rdtase_cat_sf"/>
</dbReference>
<keyword evidence="5" id="KW-1133">Transmembrane helix</keyword>
<feature type="transmembrane region" description="Helical" evidence="5">
    <location>
        <begin position="42"/>
        <end position="63"/>
    </location>
</feature>
<dbReference type="Proteomes" id="UP000469462">
    <property type="component" value="Unassembled WGS sequence"/>
</dbReference>
<name>A0AAI9WMC4_9BURK</name>
<evidence type="ECO:0000256" key="3">
    <source>
        <dbReference type="ARBA" id="ARBA00022827"/>
    </source>
</evidence>
<keyword evidence="2" id="KW-0285">Flavoprotein</keyword>
<evidence type="ECO:0000256" key="2">
    <source>
        <dbReference type="ARBA" id="ARBA00022630"/>
    </source>
</evidence>
<keyword evidence="5" id="KW-0472">Membrane</keyword>
<keyword evidence="3" id="KW-0274">FAD</keyword>
<dbReference type="Gene3D" id="3.50.50.60">
    <property type="entry name" value="FAD/NAD(P)-binding domain"/>
    <property type="match status" value="1"/>
</dbReference>
<evidence type="ECO:0000256" key="4">
    <source>
        <dbReference type="ARBA" id="ARBA00023002"/>
    </source>
</evidence>
<gene>
    <name evidence="7" type="ORF">GBM96_11080</name>
</gene>
<comment type="cofactor">
    <cofactor evidence="1">
        <name>FAD</name>
        <dbReference type="ChEBI" id="CHEBI:57692"/>
    </cofactor>
</comment>
<reference evidence="7 8" key="1">
    <citation type="submission" date="2019-10" db="EMBL/GenBank/DDBJ databases">
        <title>Genome diversity of Sutterella seckii.</title>
        <authorList>
            <person name="Chaplin A.V."/>
            <person name="Sokolova S.R."/>
            <person name="Mosin K.A."/>
            <person name="Ivanova E.L."/>
            <person name="Kochetkova T.O."/>
            <person name="Goltsov A.Y."/>
            <person name="Trofimov D.Y."/>
            <person name="Efimov B.A."/>
        </authorList>
    </citation>
    <scope>NUCLEOTIDE SEQUENCE [LARGE SCALE GENOMIC DNA]</scope>
    <source>
        <strain evidence="7 8">ASD3426</strain>
    </source>
</reference>
<dbReference type="PROSITE" id="PS51318">
    <property type="entry name" value="TAT"/>
    <property type="match status" value="1"/>
</dbReference>
<accession>A0AAI9WMC4</accession>
<dbReference type="InterPro" id="IPR036188">
    <property type="entry name" value="FAD/NAD-bd_sf"/>
</dbReference>
<keyword evidence="8" id="KW-1185">Reference proteome</keyword>
<dbReference type="PANTHER" id="PTHR43400">
    <property type="entry name" value="FUMARATE REDUCTASE"/>
    <property type="match status" value="1"/>
</dbReference>
<dbReference type="InterPro" id="IPR006311">
    <property type="entry name" value="TAT_signal"/>
</dbReference>
<keyword evidence="5" id="KW-0812">Transmembrane</keyword>
<dbReference type="Gene3D" id="3.90.700.10">
    <property type="entry name" value="Succinate dehydrogenase/fumarate reductase flavoprotein, catalytic domain"/>
    <property type="match status" value="1"/>
</dbReference>
<dbReference type="PRINTS" id="PR00411">
    <property type="entry name" value="PNDRDTASEI"/>
</dbReference>
<dbReference type="RefSeq" id="WP_139687369.1">
    <property type="nucleotide sequence ID" value="NZ_WEHW01000074.1"/>
</dbReference>
<dbReference type="PANTHER" id="PTHR43400:SF7">
    <property type="entry name" value="FAD-DEPENDENT OXIDOREDUCTASE 2 FAD BINDING DOMAIN-CONTAINING PROTEIN"/>
    <property type="match status" value="1"/>
</dbReference>
<dbReference type="SUPFAM" id="SSF51905">
    <property type="entry name" value="FAD/NAD(P)-binding domain"/>
    <property type="match status" value="1"/>
</dbReference>
<dbReference type="Pfam" id="PF00890">
    <property type="entry name" value="FAD_binding_2"/>
    <property type="match status" value="1"/>
</dbReference>
<dbReference type="EMBL" id="WEHW01000074">
    <property type="protein sequence ID" value="KAB7649612.1"/>
    <property type="molecule type" value="Genomic_DNA"/>
</dbReference>
<dbReference type="InterPro" id="IPR003953">
    <property type="entry name" value="FAD-dep_OxRdtase_2_FAD-bd"/>
</dbReference>
<feature type="domain" description="FAD-dependent oxidoreductase 2 FAD-binding" evidence="6">
    <location>
        <begin position="41"/>
        <end position="465"/>
    </location>
</feature>
<sequence>MTLANRREFFRTAAAGAVGAAGMLGGVAAAEARSPKSAKYDLIIVGAGCGGLVCAVHAAELGLKPLLLEKMPMPAGNTIYAAGFLLGLNTSFQKAKGTATDTNEAFFNDMMKVSQQKAVPALTHKVVDNCTRLLEWLHSYCGVNFNTGAKLVWPQLTRAHLVTGEMKPGGAQLAMTLLNKAKSLGVEVRTNTKVVELLSDPKKGNVNGVRVKTKEGLSEVYSKFGVVLATGGYSANQQLVTQYIGSAGAKMPIRGSRIIAGENVVLTAPFLPKVVNVDQYHCGPIYGPTGANPLNIVNNGICVNKEGKRFTDEGQTYVQMSRDVAAMTPDNWAFMVCDQTTHDIPILKNDWESYSRTKAPVYTGNTLEEAAQAAGLDPKVLAKTVEDYNDAVKSGKASKLTPANTLPKAPLIEKAPFYIVPFQGGMTATFGGPLINTEAQVLDTENHPIDGLFCIGNAAGGLFYDNYVGGAQLTSAGVFGMTVAEHVKAQKEGKL</sequence>
<dbReference type="SUPFAM" id="SSF56425">
    <property type="entry name" value="Succinate dehydrogenase/fumarate reductase flavoprotein, catalytic domain"/>
    <property type="match status" value="1"/>
</dbReference>
<evidence type="ECO:0000256" key="1">
    <source>
        <dbReference type="ARBA" id="ARBA00001974"/>
    </source>
</evidence>
<protein>
    <submittedName>
        <fullName evidence="7">FAD-dependent oxidoreductase</fullName>
    </submittedName>
</protein>
<organism evidence="7 8">
    <name type="scientific">Sutterella seckii</name>
    <dbReference type="NCBI Taxonomy" id="1944635"/>
    <lineage>
        <taxon>Bacteria</taxon>
        <taxon>Pseudomonadati</taxon>
        <taxon>Pseudomonadota</taxon>
        <taxon>Betaproteobacteria</taxon>
        <taxon>Burkholderiales</taxon>
        <taxon>Sutterellaceae</taxon>
        <taxon>Sutterella</taxon>
    </lineage>
</organism>
<dbReference type="AlphaFoldDB" id="A0AAI9WMC4"/>
<proteinExistence type="predicted"/>
<comment type="caution">
    <text evidence="7">The sequence shown here is derived from an EMBL/GenBank/DDBJ whole genome shotgun (WGS) entry which is preliminary data.</text>
</comment>
<evidence type="ECO:0000313" key="7">
    <source>
        <dbReference type="EMBL" id="KAB7649612.1"/>
    </source>
</evidence>
<evidence type="ECO:0000259" key="6">
    <source>
        <dbReference type="Pfam" id="PF00890"/>
    </source>
</evidence>
<keyword evidence="4" id="KW-0560">Oxidoreductase</keyword>
<dbReference type="InterPro" id="IPR050315">
    <property type="entry name" value="FAD-oxidoreductase_2"/>
</dbReference>
<evidence type="ECO:0000313" key="8">
    <source>
        <dbReference type="Proteomes" id="UP000469462"/>
    </source>
</evidence>
<dbReference type="GO" id="GO:0016491">
    <property type="term" value="F:oxidoreductase activity"/>
    <property type="evidence" value="ECO:0007669"/>
    <property type="project" value="UniProtKB-KW"/>
</dbReference>
<evidence type="ECO:0000256" key="5">
    <source>
        <dbReference type="SAM" id="Phobius"/>
    </source>
</evidence>